<keyword evidence="2" id="KW-1015">Disulfide bond</keyword>
<gene>
    <name evidence="5" type="ORF">COY32_01485</name>
</gene>
<dbReference type="InterPro" id="IPR013320">
    <property type="entry name" value="ConA-like_dom_sf"/>
</dbReference>
<evidence type="ECO:0000313" key="5">
    <source>
        <dbReference type="EMBL" id="PIZ47562.1"/>
    </source>
</evidence>
<evidence type="ECO:0000256" key="2">
    <source>
        <dbReference type="ARBA" id="ARBA00023157"/>
    </source>
</evidence>
<feature type="transmembrane region" description="Helical" evidence="3">
    <location>
        <begin position="56"/>
        <end position="74"/>
    </location>
</feature>
<keyword evidence="3" id="KW-0472">Membrane</keyword>
<dbReference type="AlphaFoldDB" id="A0A2M7TKX1"/>
<dbReference type="Pfam" id="PF13385">
    <property type="entry name" value="Laminin_G_3"/>
    <property type="match status" value="1"/>
</dbReference>
<dbReference type="InterPro" id="IPR018765">
    <property type="entry name" value="DUF2341"/>
</dbReference>
<evidence type="ECO:0000313" key="6">
    <source>
        <dbReference type="Proteomes" id="UP000228920"/>
    </source>
</evidence>
<dbReference type="Gene3D" id="2.60.120.560">
    <property type="entry name" value="Exo-inulinase, domain 1"/>
    <property type="match status" value="1"/>
</dbReference>
<dbReference type="SMART" id="SM00560">
    <property type="entry name" value="LamGL"/>
    <property type="match status" value="1"/>
</dbReference>
<dbReference type="PANTHER" id="PTHR47635">
    <property type="entry name" value="CUB DOMAIN-CONTAINING PROTEIN"/>
    <property type="match status" value="1"/>
</dbReference>
<proteinExistence type="predicted"/>
<keyword evidence="3" id="KW-0812">Transmembrane</keyword>
<sequence>MKNITAKIKQSFQWFLYMFGLSSSVVSSRRGEARLARNDETLGTNTGRVMTRPYKIAGTSIVVIAVIALFAVLSNKSADATWFNDRWSYRIPVTVNYTGSVELTGFQVKVVMSALGVDALKSAGKLQSDCADLRFTSADGHVLPYWIEDISDTNDLESASCTNTNGAVWVKLDSIQTGGATIYAYYGNPVAQSESNGENTFEFFDGFGGSTVDTSKWSEDTSSFSVSSGILSHTGGAVQHNVRHTTGLASNANWRIITKSKVSDGNHDAYIGIGDSSTALRVSGNGVGARISGGTDVWEWAKWVSATETQLGIGGTNSAPADTYHRIEVTKAGTTFTYKLNGSQVDQDTVSEYNYTYFHVEAFDQAFYDYVVMTKYAATEPGTPSTGSEQAQSAVTGNAAPVAYWPLTKDTYNSGTSSLADLGGSADSGQPPVLHLTMDDGDIDSHSCPDGGAVAGACDVSGSGNHGTANGTMTDSDYVTGKIGPKALDFDGTDDYLAVADSDGLDASEAVTVSAWVNGTSWADADRKSVFIKGGAYYLTVSPSGNVAVYGYGKSSQGYHLSNATLSTGTWYSLALTIDPNGFKIYINGVLDKTIAATGLITTNTGVSAVGAEPGGTSRFFNGKIDEVKIYNYARTPEQIKADYNNTKAYFAGGN</sequence>
<accession>A0A2M7TKX1</accession>
<name>A0A2M7TKX1_UNCKA</name>
<evidence type="ECO:0000256" key="1">
    <source>
        <dbReference type="ARBA" id="ARBA00022729"/>
    </source>
</evidence>
<feature type="domain" description="LamG-like jellyroll fold" evidence="4">
    <location>
        <begin position="509"/>
        <end position="638"/>
    </location>
</feature>
<dbReference type="Pfam" id="PF10102">
    <property type="entry name" value="DUF2341"/>
    <property type="match status" value="1"/>
</dbReference>
<dbReference type="Proteomes" id="UP000228920">
    <property type="component" value="Unassembled WGS sequence"/>
</dbReference>
<protein>
    <recommendedName>
        <fullName evidence="4">LamG-like jellyroll fold domain-containing protein</fullName>
    </recommendedName>
</protein>
<evidence type="ECO:0000256" key="3">
    <source>
        <dbReference type="SAM" id="Phobius"/>
    </source>
</evidence>
<dbReference type="EMBL" id="PFNL01000038">
    <property type="protein sequence ID" value="PIZ47562.1"/>
    <property type="molecule type" value="Genomic_DNA"/>
</dbReference>
<keyword evidence="3" id="KW-1133">Transmembrane helix</keyword>
<dbReference type="SUPFAM" id="SSF49899">
    <property type="entry name" value="Concanavalin A-like lectins/glucanases"/>
    <property type="match status" value="1"/>
</dbReference>
<feature type="non-terminal residue" evidence="5">
    <location>
        <position position="655"/>
    </location>
</feature>
<organism evidence="5 6">
    <name type="scientific">candidate division WWE3 bacterium CG_4_10_14_0_2_um_filter_41_14</name>
    <dbReference type="NCBI Taxonomy" id="1975072"/>
    <lineage>
        <taxon>Bacteria</taxon>
        <taxon>Katanobacteria</taxon>
    </lineage>
</organism>
<evidence type="ECO:0000259" key="4">
    <source>
        <dbReference type="SMART" id="SM00560"/>
    </source>
</evidence>
<dbReference type="InterPro" id="IPR006558">
    <property type="entry name" value="LamG-like"/>
</dbReference>
<comment type="caution">
    <text evidence="5">The sequence shown here is derived from an EMBL/GenBank/DDBJ whole genome shotgun (WGS) entry which is preliminary data.</text>
</comment>
<reference evidence="6" key="1">
    <citation type="submission" date="2017-09" db="EMBL/GenBank/DDBJ databases">
        <title>Depth-based differentiation of microbial function through sediment-hosted aquifers and enrichment of novel symbionts in the deep terrestrial subsurface.</title>
        <authorList>
            <person name="Probst A.J."/>
            <person name="Ladd B."/>
            <person name="Jarett J.K."/>
            <person name="Geller-Mcgrath D.E."/>
            <person name="Sieber C.M.K."/>
            <person name="Emerson J.B."/>
            <person name="Anantharaman K."/>
            <person name="Thomas B.C."/>
            <person name="Malmstrom R."/>
            <person name="Stieglmeier M."/>
            <person name="Klingl A."/>
            <person name="Woyke T."/>
            <person name="Ryan C.M."/>
            <person name="Banfield J.F."/>
        </authorList>
    </citation>
    <scope>NUCLEOTIDE SEQUENCE [LARGE SCALE GENOMIC DNA]</scope>
</reference>
<keyword evidence="1" id="KW-0732">Signal</keyword>
<dbReference type="Gene3D" id="2.60.120.200">
    <property type="match status" value="1"/>
</dbReference>
<dbReference type="PANTHER" id="PTHR47635:SF2">
    <property type="entry name" value="LAMG-LIKE JELLYROLL FOLD DOMAIN-CONTAINING PROTEIN"/>
    <property type="match status" value="1"/>
</dbReference>